<accession>A0A0R1P8C8</accession>
<dbReference type="AlphaFoldDB" id="A0A0R1P8C8"/>
<keyword evidence="4" id="KW-0732">Signal</keyword>
<dbReference type="InterPro" id="IPR050492">
    <property type="entry name" value="Bact_metal-bind_prot9"/>
</dbReference>
<reference evidence="5 6" key="1">
    <citation type="journal article" date="2015" name="Genome Announc.">
        <title>Expanding the biotechnology potential of lactobacilli through comparative genomics of 213 strains and associated genera.</title>
        <authorList>
            <person name="Sun Z."/>
            <person name="Harris H.M."/>
            <person name="McCann A."/>
            <person name="Guo C."/>
            <person name="Argimon S."/>
            <person name="Zhang W."/>
            <person name="Yang X."/>
            <person name="Jeffery I.B."/>
            <person name="Cooney J.C."/>
            <person name="Kagawa T.F."/>
            <person name="Liu W."/>
            <person name="Song Y."/>
            <person name="Salvetti E."/>
            <person name="Wrobel A."/>
            <person name="Rasinkangas P."/>
            <person name="Parkhill J."/>
            <person name="Rea M.C."/>
            <person name="O'Sullivan O."/>
            <person name="Ritari J."/>
            <person name="Douillard F.P."/>
            <person name="Paul Ross R."/>
            <person name="Yang R."/>
            <person name="Briner A.E."/>
            <person name="Felis G.E."/>
            <person name="de Vos W.M."/>
            <person name="Barrangou R."/>
            <person name="Klaenhammer T.R."/>
            <person name="Caufield P.W."/>
            <person name="Cui Y."/>
            <person name="Zhang H."/>
            <person name="O'Toole P.W."/>
        </authorList>
    </citation>
    <scope>NUCLEOTIDE SEQUENCE [LARGE SCALE GENOMIC DNA]</scope>
    <source>
        <strain evidence="5 6">DSM 13145</strain>
    </source>
</reference>
<evidence type="ECO:0000256" key="4">
    <source>
        <dbReference type="ARBA" id="ARBA00022729"/>
    </source>
</evidence>
<evidence type="ECO:0000256" key="1">
    <source>
        <dbReference type="ARBA" id="ARBA00004196"/>
    </source>
</evidence>
<sequence>MRVITSLNFYGEVAKQVTGHYGDVTSIINSASIDPHDYQPGTKQAKQTSQANLVIGNGLGYDHWLQQLVVATNPRVRQIDVSHDIAKKGAGSNEHVWYNPAVMEKLAQQIAVDAARLDPAHAAYYRQNARRYLQQLHQVDAKIDQLHQNIGDKRLVDVSEPVFDYSLHRIGYQINDQHFAKAVEDGSDPSPKDIANIRNDITKHRIAFFVVNTQSSDRVIDNLVALAHHYHVPVLKVTESKPNGLTYPEWMLKQYRHLEQIQEGRS</sequence>
<dbReference type="EMBL" id="AZER01000003">
    <property type="protein sequence ID" value="KRL28727.1"/>
    <property type="molecule type" value="Genomic_DNA"/>
</dbReference>
<keyword evidence="6" id="KW-1185">Reference proteome</keyword>
<gene>
    <name evidence="5" type="ORF">FD27_GL001508</name>
</gene>
<name>A0A0R1P8C8_9LACO</name>
<keyword evidence="2" id="KW-0813">Transport</keyword>
<dbReference type="InterPro" id="IPR006127">
    <property type="entry name" value="ZnuA-like"/>
</dbReference>
<dbReference type="PATRIC" id="fig|1423746.3.peg.1538"/>
<protein>
    <submittedName>
        <fullName evidence="5">ABC superfamily ATP binding cassette transporter, binding protein</fullName>
    </submittedName>
</protein>
<organism evidence="5 6">
    <name type="scientific">Limosilactobacillus frumenti DSM 13145</name>
    <dbReference type="NCBI Taxonomy" id="1423746"/>
    <lineage>
        <taxon>Bacteria</taxon>
        <taxon>Bacillati</taxon>
        <taxon>Bacillota</taxon>
        <taxon>Bacilli</taxon>
        <taxon>Lactobacillales</taxon>
        <taxon>Lactobacillaceae</taxon>
        <taxon>Limosilactobacillus</taxon>
    </lineage>
</organism>
<comment type="caution">
    <text evidence="5">The sequence shown here is derived from an EMBL/GenBank/DDBJ whole genome shotgun (WGS) entry which is preliminary data.</text>
</comment>
<dbReference type="Proteomes" id="UP000051445">
    <property type="component" value="Unassembled WGS sequence"/>
</dbReference>
<dbReference type="GO" id="GO:0046872">
    <property type="term" value="F:metal ion binding"/>
    <property type="evidence" value="ECO:0007669"/>
    <property type="project" value="UniProtKB-KW"/>
</dbReference>
<evidence type="ECO:0000313" key="5">
    <source>
        <dbReference type="EMBL" id="KRL28727.1"/>
    </source>
</evidence>
<dbReference type="PANTHER" id="PTHR42953">
    <property type="entry name" value="HIGH-AFFINITY ZINC UPTAKE SYSTEM PROTEIN ZNUA-RELATED"/>
    <property type="match status" value="1"/>
</dbReference>
<dbReference type="Gene3D" id="3.40.50.1980">
    <property type="entry name" value="Nitrogenase molybdenum iron protein domain"/>
    <property type="match status" value="2"/>
</dbReference>
<evidence type="ECO:0000256" key="3">
    <source>
        <dbReference type="ARBA" id="ARBA00022723"/>
    </source>
</evidence>
<proteinExistence type="predicted"/>
<dbReference type="Pfam" id="PF01297">
    <property type="entry name" value="ZnuA"/>
    <property type="match status" value="1"/>
</dbReference>
<dbReference type="GO" id="GO:0030001">
    <property type="term" value="P:metal ion transport"/>
    <property type="evidence" value="ECO:0007669"/>
    <property type="project" value="InterPro"/>
</dbReference>
<dbReference type="GO" id="GO:0030313">
    <property type="term" value="C:cell envelope"/>
    <property type="evidence" value="ECO:0007669"/>
    <property type="project" value="UniProtKB-SubCell"/>
</dbReference>
<dbReference type="SUPFAM" id="SSF53807">
    <property type="entry name" value="Helical backbone' metal receptor"/>
    <property type="match status" value="1"/>
</dbReference>
<evidence type="ECO:0000256" key="2">
    <source>
        <dbReference type="ARBA" id="ARBA00022448"/>
    </source>
</evidence>
<keyword evidence="3" id="KW-0479">Metal-binding</keyword>
<evidence type="ECO:0000313" key="6">
    <source>
        <dbReference type="Proteomes" id="UP000051445"/>
    </source>
</evidence>
<dbReference type="STRING" id="1423746.FD27_GL001508"/>
<dbReference type="PANTHER" id="PTHR42953:SF1">
    <property type="entry name" value="METAL-BINDING PROTEIN HI_0362-RELATED"/>
    <property type="match status" value="1"/>
</dbReference>
<comment type="subcellular location">
    <subcellularLocation>
        <location evidence="1">Cell envelope</location>
    </subcellularLocation>
</comment>